<keyword evidence="7" id="KW-1185">Reference proteome</keyword>
<keyword evidence="1" id="KW-0156">Chromatin regulator</keyword>
<evidence type="ECO:0000313" key="6">
    <source>
        <dbReference type="EMBL" id="KAG7196176.1"/>
    </source>
</evidence>
<dbReference type="PANTHER" id="PTHR22970">
    <property type="entry name" value="AT-RICH INTERACTIVE DOMAIN-CONTAINING PROTEIN 2"/>
    <property type="match status" value="1"/>
</dbReference>
<evidence type="ECO:0000256" key="4">
    <source>
        <dbReference type="ARBA" id="ARBA00023242"/>
    </source>
</evidence>
<dbReference type="AlphaFoldDB" id="A0A9P7VDW7"/>
<organism evidence="6 7">
    <name type="scientific">Scheffersomyces spartinae</name>
    <dbReference type="NCBI Taxonomy" id="45513"/>
    <lineage>
        <taxon>Eukaryota</taxon>
        <taxon>Fungi</taxon>
        <taxon>Dikarya</taxon>
        <taxon>Ascomycota</taxon>
        <taxon>Saccharomycotina</taxon>
        <taxon>Pichiomycetes</taxon>
        <taxon>Debaryomycetaceae</taxon>
        <taxon>Scheffersomyces</taxon>
    </lineage>
</organism>
<dbReference type="RefSeq" id="XP_043051721.1">
    <property type="nucleotide sequence ID" value="XM_043191044.1"/>
</dbReference>
<evidence type="ECO:0000256" key="3">
    <source>
        <dbReference type="ARBA" id="ARBA00023163"/>
    </source>
</evidence>
<dbReference type="PANTHER" id="PTHR22970:SF14">
    <property type="entry name" value="AT-RICH INTERACTIVE DOMAIN-CONTAINING PROTEIN 2"/>
    <property type="match status" value="1"/>
</dbReference>
<dbReference type="PROSITE" id="PS51526">
    <property type="entry name" value="RFX_DBD"/>
    <property type="match status" value="1"/>
</dbReference>
<dbReference type="GO" id="GO:0006355">
    <property type="term" value="P:regulation of DNA-templated transcription"/>
    <property type="evidence" value="ECO:0007669"/>
    <property type="project" value="InterPro"/>
</dbReference>
<accession>A0A9P7VDW7</accession>
<protein>
    <submittedName>
        <fullName evidence="6">Chromatin structure-remodeling complex protein rsc9</fullName>
    </submittedName>
</protein>
<keyword evidence="3" id="KW-0804">Transcription</keyword>
<evidence type="ECO:0000256" key="2">
    <source>
        <dbReference type="ARBA" id="ARBA00023015"/>
    </source>
</evidence>
<gene>
    <name evidence="6" type="primary">RSC9</name>
    <name evidence="6" type="ORF">KQ657_000188</name>
</gene>
<dbReference type="EMBL" id="JAHMUF010000001">
    <property type="protein sequence ID" value="KAG7196176.1"/>
    <property type="molecule type" value="Genomic_DNA"/>
</dbReference>
<dbReference type="OrthoDB" id="338531at2759"/>
<dbReference type="Proteomes" id="UP000790833">
    <property type="component" value="Unassembled WGS sequence"/>
</dbReference>
<dbReference type="GO" id="GO:0003677">
    <property type="term" value="F:DNA binding"/>
    <property type="evidence" value="ECO:0007669"/>
    <property type="project" value="InterPro"/>
</dbReference>
<reference evidence="6" key="1">
    <citation type="submission" date="2021-03" db="EMBL/GenBank/DDBJ databases">
        <authorList>
            <person name="Palmer J.M."/>
        </authorList>
    </citation>
    <scope>NUCLEOTIDE SEQUENCE</scope>
    <source>
        <strain evidence="6">ARV_011</strain>
    </source>
</reference>
<evidence type="ECO:0000259" key="5">
    <source>
        <dbReference type="PROSITE" id="PS51526"/>
    </source>
</evidence>
<evidence type="ECO:0000256" key="1">
    <source>
        <dbReference type="ARBA" id="ARBA00022853"/>
    </source>
</evidence>
<name>A0A9P7VDW7_9ASCO</name>
<dbReference type="GeneID" id="66113562"/>
<dbReference type="GO" id="GO:0006325">
    <property type="term" value="P:chromatin organization"/>
    <property type="evidence" value="ECO:0007669"/>
    <property type="project" value="UniProtKB-KW"/>
</dbReference>
<proteinExistence type="predicted"/>
<comment type="caution">
    <text evidence="6">The sequence shown here is derived from an EMBL/GenBank/DDBJ whole genome shotgun (WGS) entry which is preliminary data.</text>
</comment>
<keyword evidence="4" id="KW-0539">Nucleus</keyword>
<evidence type="ECO:0000313" key="7">
    <source>
        <dbReference type="Proteomes" id="UP000790833"/>
    </source>
</evidence>
<dbReference type="InterPro" id="IPR003150">
    <property type="entry name" value="DNA-bd_RFX"/>
</dbReference>
<keyword evidence="2" id="KW-0805">Transcription regulation</keyword>
<dbReference type="InterPro" id="IPR052406">
    <property type="entry name" value="Chromatin_Remodeling_Comp"/>
</dbReference>
<sequence length="632" mass="71754">MTESVLNPISISQYKRVLTSSNNNGYGGANVFRNLTTTIGSGHHGTSVLNRIIMSLQSGLDSEVSWALSYMTQVSCTEPLSIELEVLPYLGTELIKYFVKPFQLIIENKAKDVTHKQLALSLDSLLTLRNLAQDLGNQQWLSQVKTLKKSIVEVLKFFIHWFYQPYKRDFCMVQFDNLFREGFAYLIDLLEPLSCYYIDNSKTDPLFAQLLLTATLTNDKFLLVNILNCLSHLLIIKDGFNSSPEENKTEYNETEDSTPKDIKVLNNVIDTIQESHLQKFVELLLVNDDELTTAVFGFLKQYLLSEAPHPQYSNSIKKSQQARLRKLLQLSSTKSNFSILAKQLPLILLSSLPLSDPNNISKMPPTFLSKRSQYISVPNTVPTLPADLFNVIVRLPEPLRATTWLRCCYEPIYDFNVKTIDPNVIPGEVTQISLWKAYEKQFEDVWQDKEKVNPEWLPLLPALEFIRNVNAAFPNSEVMQITVDSPGQPPKKKFIIKGIQPRQFAVGIDDGNYEAFRHFSDSTTQQGLESGESLPVGHVDMQKFNINLNKVNDSLAANGTQVTENDVSPLNQSAFDLLDLMITNVLETEDNVEDLEAIFKLHNSHWLPELIYANPCLVDIGLVKGSWFRYLL</sequence>
<feature type="domain" description="RFX-type winged-helix" evidence="5">
    <location>
        <begin position="401"/>
        <end position="503"/>
    </location>
</feature>
<dbReference type="GO" id="GO:0016586">
    <property type="term" value="C:RSC-type complex"/>
    <property type="evidence" value="ECO:0007669"/>
    <property type="project" value="TreeGrafter"/>
</dbReference>